<evidence type="ECO:0000313" key="2">
    <source>
        <dbReference type="Proteomes" id="UP000694560"/>
    </source>
</evidence>
<dbReference type="AlphaFoldDB" id="A0A8C5TF80"/>
<protein>
    <submittedName>
        <fullName evidence="1">Uncharacterized protein</fullName>
    </submittedName>
</protein>
<proteinExistence type="predicted"/>
<dbReference type="Ensembl" id="ENSMCST00000005574.1">
    <property type="protein sequence ID" value="ENSMCSP00000005450.1"/>
    <property type="gene ID" value="ENSMCSG00000003954.1"/>
</dbReference>
<sequence>VALGVLAQHLGDHRRAVAYFSKQLDSVSQGWPGWLRAAAATAILIQEAHKCTLGQHIHFWSLVPVCCTVIFCPYALPGTPESPAAVVEFCCIPSASMRFCSSLCSSGHSGISCCPEEH</sequence>
<dbReference type="Gene3D" id="3.10.20.370">
    <property type="match status" value="1"/>
</dbReference>
<reference evidence="1" key="2">
    <citation type="submission" date="2025-09" db="UniProtKB">
        <authorList>
            <consortium name="Ensembl"/>
        </authorList>
    </citation>
    <scope>IDENTIFICATION</scope>
</reference>
<dbReference type="Proteomes" id="UP000694560">
    <property type="component" value="Unplaced"/>
</dbReference>
<evidence type="ECO:0000313" key="1">
    <source>
        <dbReference type="Ensembl" id="ENSMCSP00000005450.1"/>
    </source>
</evidence>
<dbReference type="InterPro" id="IPR043502">
    <property type="entry name" value="DNA/RNA_pol_sf"/>
</dbReference>
<name>A0A8C5TF80_9PASS</name>
<dbReference type="SUPFAM" id="SSF56672">
    <property type="entry name" value="DNA/RNA polymerases"/>
    <property type="match status" value="1"/>
</dbReference>
<keyword evidence="2" id="KW-1185">Reference proteome</keyword>
<reference evidence="1" key="1">
    <citation type="submission" date="2025-08" db="UniProtKB">
        <authorList>
            <consortium name="Ensembl"/>
        </authorList>
    </citation>
    <scope>IDENTIFICATION</scope>
</reference>
<organism evidence="1 2">
    <name type="scientific">Malurus cyaneus samueli</name>
    <dbReference type="NCBI Taxonomy" id="2593467"/>
    <lineage>
        <taxon>Eukaryota</taxon>
        <taxon>Metazoa</taxon>
        <taxon>Chordata</taxon>
        <taxon>Craniata</taxon>
        <taxon>Vertebrata</taxon>
        <taxon>Euteleostomi</taxon>
        <taxon>Archelosauria</taxon>
        <taxon>Archosauria</taxon>
        <taxon>Dinosauria</taxon>
        <taxon>Saurischia</taxon>
        <taxon>Theropoda</taxon>
        <taxon>Coelurosauria</taxon>
        <taxon>Aves</taxon>
        <taxon>Neognathae</taxon>
        <taxon>Neoaves</taxon>
        <taxon>Telluraves</taxon>
        <taxon>Australaves</taxon>
        <taxon>Passeriformes</taxon>
        <taxon>Meliphagoidea</taxon>
        <taxon>Maluridae</taxon>
        <taxon>Malurus</taxon>
    </lineage>
</organism>
<accession>A0A8C5TF80</accession>
<dbReference type="OrthoDB" id="9950135at2759"/>